<dbReference type="OMA" id="ARAKEGC"/>
<dbReference type="OrthoDB" id="6585768at2759"/>
<gene>
    <name evidence="3" type="ORF">AMAG_13004</name>
</gene>
<evidence type="ECO:0000256" key="2">
    <source>
        <dbReference type="ARBA" id="ARBA00023134"/>
    </source>
</evidence>
<evidence type="ECO:0000256" key="1">
    <source>
        <dbReference type="ARBA" id="ARBA00022741"/>
    </source>
</evidence>
<evidence type="ECO:0000313" key="3">
    <source>
        <dbReference type="EMBL" id="KNE68346.1"/>
    </source>
</evidence>
<accession>A0A0L0T0Q9</accession>
<dbReference type="EMBL" id="GG745356">
    <property type="protein sequence ID" value="KNE68346.1"/>
    <property type="molecule type" value="Genomic_DNA"/>
</dbReference>
<dbReference type="AlphaFoldDB" id="A0A0L0T0Q9"/>
<dbReference type="VEuPathDB" id="FungiDB:AMAG_13004"/>
<dbReference type="InterPro" id="IPR050227">
    <property type="entry name" value="Rab"/>
</dbReference>
<dbReference type="PANTHER" id="PTHR47977">
    <property type="entry name" value="RAS-RELATED PROTEIN RAB"/>
    <property type="match status" value="1"/>
</dbReference>
<keyword evidence="1" id="KW-0547">Nucleotide-binding</keyword>
<protein>
    <submittedName>
        <fullName evidence="3">Small GTP-binding protein domain</fullName>
    </submittedName>
</protein>
<reference evidence="4" key="2">
    <citation type="submission" date="2009-11" db="EMBL/GenBank/DDBJ databases">
        <title>The Genome Sequence of Allomyces macrogynus strain ATCC 38327.</title>
        <authorList>
            <consortium name="The Broad Institute Genome Sequencing Platform"/>
            <person name="Russ C."/>
            <person name="Cuomo C."/>
            <person name="Shea T."/>
            <person name="Young S.K."/>
            <person name="Zeng Q."/>
            <person name="Koehrsen M."/>
            <person name="Haas B."/>
            <person name="Borodovsky M."/>
            <person name="Guigo R."/>
            <person name="Alvarado L."/>
            <person name="Berlin A."/>
            <person name="Borenstein D."/>
            <person name="Chen Z."/>
            <person name="Engels R."/>
            <person name="Freedman E."/>
            <person name="Gellesch M."/>
            <person name="Goldberg J."/>
            <person name="Griggs A."/>
            <person name="Gujja S."/>
            <person name="Heiman D."/>
            <person name="Hepburn T."/>
            <person name="Howarth C."/>
            <person name="Jen D."/>
            <person name="Larson L."/>
            <person name="Lewis B."/>
            <person name="Mehta T."/>
            <person name="Park D."/>
            <person name="Pearson M."/>
            <person name="Roberts A."/>
            <person name="Saif S."/>
            <person name="Shenoy N."/>
            <person name="Sisk P."/>
            <person name="Stolte C."/>
            <person name="Sykes S."/>
            <person name="Walk T."/>
            <person name="White J."/>
            <person name="Yandava C."/>
            <person name="Burger G."/>
            <person name="Gray M.W."/>
            <person name="Holland P.W.H."/>
            <person name="King N."/>
            <person name="Lang F.B.F."/>
            <person name="Roger A.J."/>
            <person name="Ruiz-Trillo I."/>
            <person name="Lander E."/>
            <person name="Nusbaum C."/>
        </authorList>
    </citation>
    <scope>NUCLEOTIDE SEQUENCE [LARGE SCALE GENOMIC DNA]</scope>
    <source>
        <strain evidence="4">ATCC 38327</strain>
    </source>
</reference>
<proteinExistence type="predicted"/>
<dbReference type="Proteomes" id="UP000054350">
    <property type="component" value="Unassembled WGS sequence"/>
</dbReference>
<dbReference type="GO" id="GO:0003924">
    <property type="term" value="F:GTPase activity"/>
    <property type="evidence" value="ECO:0007669"/>
    <property type="project" value="InterPro"/>
</dbReference>
<dbReference type="eggNOG" id="KOG0078">
    <property type="taxonomic scope" value="Eukaryota"/>
</dbReference>
<dbReference type="InterPro" id="IPR027417">
    <property type="entry name" value="P-loop_NTPase"/>
</dbReference>
<sequence length="294" mass="31211">MSVPYKTREQWARTVKLVLLGDAATGKTSLVNRFCSDRFTIHYTPTPGLEVVEKVVKLPGNIPCLIQIWDVAGTMLTSRGLASALHDADAVLLVYDVTIPSTFKAVRQWLTMVEAICGDASVQGLGMAGRARPGAADALVHHHFHHRNGNAGGVAGAGVTAVGATLVGGAVGVGVGGVGNSGNNGNKSVGARTRVPLVCLVGTKTDATNLRMVTPQQHLLLVDEFDLLSYFTSARVAETVYTMFLEIAGRLLGVARDEVQVKTIARRLSAASLVQLSGMGKRKRNQMVRQCVIQ</sequence>
<dbReference type="PRINTS" id="PR00449">
    <property type="entry name" value="RASTRNSFRMNG"/>
</dbReference>
<dbReference type="SMART" id="SM00173">
    <property type="entry name" value="RAS"/>
    <property type="match status" value="1"/>
</dbReference>
<dbReference type="SMART" id="SM00174">
    <property type="entry name" value="RHO"/>
    <property type="match status" value="1"/>
</dbReference>
<dbReference type="SUPFAM" id="SSF52540">
    <property type="entry name" value="P-loop containing nucleoside triphosphate hydrolases"/>
    <property type="match status" value="1"/>
</dbReference>
<dbReference type="InterPro" id="IPR005225">
    <property type="entry name" value="Small_GTP-bd"/>
</dbReference>
<dbReference type="SMART" id="SM00175">
    <property type="entry name" value="RAB"/>
    <property type="match status" value="1"/>
</dbReference>
<dbReference type="InterPro" id="IPR001806">
    <property type="entry name" value="Small_GTPase"/>
</dbReference>
<name>A0A0L0T0Q9_ALLM3</name>
<dbReference type="NCBIfam" id="TIGR00231">
    <property type="entry name" value="small_GTP"/>
    <property type="match status" value="1"/>
</dbReference>
<organism evidence="3 4">
    <name type="scientific">Allomyces macrogynus (strain ATCC 38327)</name>
    <name type="common">Allomyces javanicus var. macrogynus</name>
    <dbReference type="NCBI Taxonomy" id="578462"/>
    <lineage>
        <taxon>Eukaryota</taxon>
        <taxon>Fungi</taxon>
        <taxon>Fungi incertae sedis</taxon>
        <taxon>Blastocladiomycota</taxon>
        <taxon>Blastocladiomycetes</taxon>
        <taxon>Blastocladiales</taxon>
        <taxon>Blastocladiaceae</taxon>
        <taxon>Allomyces</taxon>
    </lineage>
</organism>
<dbReference type="STRING" id="578462.A0A0L0T0Q9"/>
<dbReference type="Gene3D" id="3.40.50.300">
    <property type="entry name" value="P-loop containing nucleotide triphosphate hydrolases"/>
    <property type="match status" value="2"/>
</dbReference>
<keyword evidence="2" id="KW-0342">GTP-binding</keyword>
<dbReference type="GO" id="GO:0005525">
    <property type="term" value="F:GTP binding"/>
    <property type="evidence" value="ECO:0007669"/>
    <property type="project" value="UniProtKB-KW"/>
</dbReference>
<dbReference type="Pfam" id="PF00071">
    <property type="entry name" value="Ras"/>
    <property type="match status" value="1"/>
</dbReference>
<reference evidence="3 4" key="1">
    <citation type="submission" date="2009-11" db="EMBL/GenBank/DDBJ databases">
        <title>Annotation of Allomyces macrogynus ATCC 38327.</title>
        <authorList>
            <consortium name="The Broad Institute Genome Sequencing Platform"/>
            <person name="Russ C."/>
            <person name="Cuomo C."/>
            <person name="Burger G."/>
            <person name="Gray M.W."/>
            <person name="Holland P.W.H."/>
            <person name="King N."/>
            <person name="Lang F.B.F."/>
            <person name="Roger A.J."/>
            <person name="Ruiz-Trillo I."/>
            <person name="Young S.K."/>
            <person name="Zeng Q."/>
            <person name="Gargeya S."/>
            <person name="Fitzgerald M."/>
            <person name="Haas B."/>
            <person name="Abouelleil A."/>
            <person name="Alvarado L."/>
            <person name="Arachchi H.M."/>
            <person name="Berlin A."/>
            <person name="Chapman S.B."/>
            <person name="Gearin G."/>
            <person name="Goldberg J."/>
            <person name="Griggs A."/>
            <person name="Gujja S."/>
            <person name="Hansen M."/>
            <person name="Heiman D."/>
            <person name="Howarth C."/>
            <person name="Larimer J."/>
            <person name="Lui A."/>
            <person name="MacDonald P.J.P."/>
            <person name="McCowen C."/>
            <person name="Montmayeur A."/>
            <person name="Murphy C."/>
            <person name="Neiman D."/>
            <person name="Pearson M."/>
            <person name="Priest M."/>
            <person name="Roberts A."/>
            <person name="Saif S."/>
            <person name="Shea T."/>
            <person name="Sisk P."/>
            <person name="Stolte C."/>
            <person name="Sykes S."/>
            <person name="Wortman J."/>
            <person name="Nusbaum C."/>
            <person name="Birren B."/>
        </authorList>
    </citation>
    <scope>NUCLEOTIDE SEQUENCE [LARGE SCALE GENOMIC DNA]</scope>
    <source>
        <strain evidence="3 4">ATCC 38327</strain>
    </source>
</reference>
<evidence type="ECO:0000313" key="4">
    <source>
        <dbReference type="Proteomes" id="UP000054350"/>
    </source>
</evidence>
<dbReference type="PROSITE" id="PS51419">
    <property type="entry name" value="RAB"/>
    <property type="match status" value="1"/>
</dbReference>
<keyword evidence="4" id="KW-1185">Reference proteome</keyword>